<keyword evidence="9" id="KW-1185">Reference proteome</keyword>
<evidence type="ECO:0000256" key="4">
    <source>
        <dbReference type="ARBA" id="ARBA00023136"/>
    </source>
</evidence>
<feature type="transmembrane region" description="Helical" evidence="6">
    <location>
        <begin position="450"/>
        <end position="470"/>
    </location>
</feature>
<feature type="domain" description="Major facilitator superfamily (MFS) profile" evidence="7">
    <location>
        <begin position="140"/>
        <end position="569"/>
    </location>
</feature>
<organism evidence="8 9">
    <name type="scientific">Marasmiellus scandens</name>
    <dbReference type="NCBI Taxonomy" id="2682957"/>
    <lineage>
        <taxon>Eukaryota</taxon>
        <taxon>Fungi</taxon>
        <taxon>Dikarya</taxon>
        <taxon>Basidiomycota</taxon>
        <taxon>Agaricomycotina</taxon>
        <taxon>Agaricomycetes</taxon>
        <taxon>Agaricomycetidae</taxon>
        <taxon>Agaricales</taxon>
        <taxon>Marasmiineae</taxon>
        <taxon>Omphalotaceae</taxon>
        <taxon>Marasmiellus</taxon>
    </lineage>
</organism>
<dbReference type="InterPro" id="IPR011701">
    <property type="entry name" value="MFS"/>
</dbReference>
<dbReference type="PANTHER" id="PTHR23502">
    <property type="entry name" value="MAJOR FACILITATOR SUPERFAMILY"/>
    <property type="match status" value="1"/>
</dbReference>
<dbReference type="Proteomes" id="UP001498398">
    <property type="component" value="Unassembled WGS sequence"/>
</dbReference>
<feature type="transmembrane region" description="Helical" evidence="6">
    <location>
        <begin position="476"/>
        <end position="501"/>
    </location>
</feature>
<keyword evidence="4 6" id="KW-0472">Membrane</keyword>
<comment type="caution">
    <text evidence="8">The sequence shown here is derived from an EMBL/GenBank/DDBJ whole genome shotgun (WGS) entry which is preliminary data.</text>
</comment>
<name>A0ABR1J5U6_9AGAR</name>
<evidence type="ECO:0000313" key="9">
    <source>
        <dbReference type="Proteomes" id="UP001498398"/>
    </source>
</evidence>
<feature type="transmembrane region" description="Helical" evidence="6">
    <location>
        <begin position="545"/>
        <end position="565"/>
    </location>
</feature>
<evidence type="ECO:0000256" key="3">
    <source>
        <dbReference type="ARBA" id="ARBA00022989"/>
    </source>
</evidence>
<accession>A0ABR1J5U6</accession>
<feature type="transmembrane region" description="Helical" evidence="6">
    <location>
        <begin position="508"/>
        <end position="533"/>
    </location>
</feature>
<feature type="transmembrane region" description="Helical" evidence="6">
    <location>
        <begin position="231"/>
        <end position="252"/>
    </location>
</feature>
<feature type="compositionally biased region" description="Basic and acidic residues" evidence="5">
    <location>
        <begin position="98"/>
        <end position="108"/>
    </location>
</feature>
<protein>
    <recommendedName>
        <fullName evidence="7">Major facilitator superfamily (MFS) profile domain-containing protein</fullName>
    </recommendedName>
</protein>
<dbReference type="InterPro" id="IPR020846">
    <property type="entry name" value="MFS_dom"/>
</dbReference>
<evidence type="ECO:0000256" key="5">
    <source>
        <dbReference type="SAM" id="MobiDB-lite"/>
    </source>
</evidence>
<dbReference type="Pfam" id="PF07690">
    <property type="entry name" value="MFS_1"/>
    <property type="match status" value="1"/>
</dbReference>
<dbReference type="InterPro" id="IPR036259">
    <property type="entry name" value="MFS_trans_sf"/>
</dbReference>
<feature type="transmembrane region" description="Helical" evidence="6">
    <location>
        <begin position="206"/>
        <end position="225"/>
    </location>
</feature>
<evidence type="ECO:0000256" key="2">
    <source>
        <dbReference type="ARBA" id="ARBA00022692"/>
    </source>
</evidence>
<sequence length="613" mass="67788">MENVPYRFSQDVGLLGGTRRNFAHLIEGAVEPDPIVVQQARLSLQDHDRYHDRQRHHEAAKIQEKEPAVVSVLPVNQDPELPPGLGDSSWEKRQKKKSKEDQVDVQSHEVVESQDGIEVVFEPDDAENPKNWSRLRRWYITVFASILVLNATFASAAPSGVVPALMEEFHISEEVGTACISLFVAGYCVGPTLWGPLSETFGRKPVFIVTFFVYTMFQIGCALANNTASILVFRFIGGTFAAGPLANSGAVIGDIWDASTRGKALSLFTIAPFVGPAIGPSISGYFLVAGVSWRWIFWLLAIFAGVCLVLIVFTLPETYGPVILAQRAAKLRKEKGDNRYYAAMETRKEPPLQRIRNILFKPFQVLFAETMLIAITVYMSFMYGVVYLLFEAYPVVFGQEHGFNPGVTGLMLLNLVVGSAIGAALYIIWINPRYDRAVEQYAPDPVPPEFRLEVALIGTPLFSISFFWFAWTSFPFISFVSPLIAGGVMGLAIYLIFLALFNYIIDSYLAVAASALAANTICRSLAGAAFPLFANRMFEALGARWAGTLLGCISVVLMPLPFILIRYGERLRINSKYCPATVKPTGSPHYSIRDHDAGLIELQDLDDGRARAV</sequence>
<dbReference type="Gene3D" id="1.20.1250.20">
    <property type="entry name" value="MFS general substrate transporter like domains"/>
    <property type="match status" value="1"/>
</dbReference>
<feature type="transmembrane region" description="Helical" evidence="6">
    <location>
        <begin position="410"/>
        <end position="429"/>
    </location>
</feature>
<feature type="transmembrane region" description="Helical" evidence="6">
    <location>
        <begin position="264"/>
        <end position="289"/>
    </location>
</feature>
<dbReference type="EMBL" id="JBANRG010000036">
    <property type="protein sequence ID" value="KAK7449165.1"/>
    <property type="molecule type" value="Genomic_DNA"/>
</dbReference>
<evidence type="ECO:0000313" key="8">
    <source>
        <dbReference type="EMBL" id="KAK7449165.1"/>
    </source>
</evidence>
<feature type="transmembrane region" description="Helical" evidence="6">
    <location>
        <begin position="365"/>
        <end position="390"/>
    </location>
</feature>
<feature type="transmembrane region" description="Helical" evidence="6">
    <location>
        <begin position="175"/>
        <end position="194"/>
    </location>
</feature>
<dbReference type="SUPFAM" id="SSF103473">
    <property type="entry name" value="MFS general substrate transporter"/>
    <property type="match status" value="1"/>
</dbReference>
<evidence type="ECO:0000256" key="1">
    <source>
        <dbReference type="ARBA" id="ARBA00004141"/>
    </source>
</evidence>
<reference evidence="8 9" key="1">
    <citation type="submission" date="2024-01" db="EMBL/GenBank/DDBJ databases">
        <title>A draft genome for the cacao thread blight pathogen Marasmiellus scandens.</title>
        <authorList>
            <person name="Baruah I.K."/>
            <person name="Leung J."/>
            <person name="Bukari Y."/>
            <person name="Amoako-Attah I."/>
            <person name="Meinhardt L.W."/>
            <person name="Bailey B.A."/>
            <person name="Cohen S.P."/>
        </authorList>
    </citation>
    <scope>NUCLEOTIDE SEQUENCE [LARGE SCALE GENOMIC DNA]</scope>
    <source>
        <strain evidence="8 9">GH-19</strain>
    </source>
</reference>
<evidence type="ECO:0000259" key="7">
    <source>
        <dbReference type="PROSITE" id="PS50850"/>
    </source>
</evidence>
<dbReference type="PROSITE" id="PS50850">
    <property type="entry name" value="MFS"/>
    <property type="match status" value="1"/>
</dbReference>
<proteinExistence type="predicted"/>
<keyword evidence="3 6" id="KW-1133">Transmembrane helix</keyword>
<feature type="region of interest" description="Disordered" evidence="5">
    <location>
        <begin position="75"/>
        <end position="108"/>
    </location>
</feature>
<comment type="subcellular location">
    <subcellularLocation>
        <location evidence="1">Membrane</location>
        <topology evidence="1">Multi-pass membrane protein</topology>
    </subcellularLocation>
</comment>
<evidence type="ECO:0000256" key="6">
    <source>
        <dbReference type="SAM" id="Phobius"/>
    </source>
</evidence>
<feature type="transmembrane region" description="Helical" evidence="6">
    <location>
        <begin position="295"/>
        <end position="315"/>
    </location>
</feature>
<gene>
    <name evidence="8" type="ORF">VKT23_013315</name>
</gene>
<keyword evidence="2 6" id="KW-0812">Transmembrane</keyword>
<dbReference type="PANTHER" id="PTHR23502:SF173">
    <property type="entry name" value="MFS-MULTIDRUG-RESISTANCE TRANSPORTER-RELATED"/>
    <property type="match status" value="1"/>
</dbReference>
<feature type="transmembrane region" description="Helical" evidence="6">
    <location>
        <begin position="138"/>
        <end position="155"/>
    </location>
</feature>
<dbReference type="CDD" id="cd17323">
    <property type="entry name" value="MFS_Tpo1_MDR_like"/>
    <property type="match status" value="1"/>
</dbReference>